<dbReference type="Gene3D" id="2.60.40.10">
    <property type="entry name" value="Immunoglobulins"/>
    <property type="match status" value="2"/>
</dbReference>
<dbReference type="EMBL" id="JAFMYU010000004">
    <property type="protein sequence ID" value="MBO0930676.1"/>
    <property type="molecule type" value="Genomic_DNA"/>
</dbReference>
<dbReference type="SUPFAM" id="SSF50370">
    <property type="entry name" value="Ricin B-like lectins"/>
    <property type="match status" value="2"/>
</dbReference>
<dbReference type="SMART" id="SM00089">
    <property type="entry name" value="PKD"/>
    <property type="match status" value="1"/>
</dbReference>
<name>A0A939G2H0_9BACT</name>
<organism evidence="2 3">
    <name type="scientific">Fibrella aquatilis</name>
    <dbReference type="NCBI Taxonomy" id="2817059"/>
    <lineage>
        <taxon>Bacteria</taxon>
        <taxon>Pseudomonadati</taxon>
        <taxon>Bacteroidota</taxon>
        <taxon>Cytophagia</taxon>
        <taxon>Cytophagales</taxon>
        <taxon>Spirosomataceae</taxon>
        <taxon>Fibrella</taxon>
    </lineage>
</organism>
<evidence type="ECO:0000313" key="3">
    <source>
        <dbReference type="Proteomes" id="UP000664795"/>
    </source>
</evidence>
<dbReference type="PROSITE" id="PS50093">
    <property type="entry name" value="PKD"/>
    <property type="match status" value="1"/>
</dbReference>
<dbReference type="InterPro" id="IPR011042">
    <property type="entry name" value="6-blade_b-propeller_TolB-like"/>
</dbReference>
<gene>
    <name evidence="2" type="ORF">J2I48_06705</name>
</gene>
<accession>A0A939G2H0</accession>
<dbReference type="PROSITE" id="PS50231">
    <property type="entry name" value="RICIN_B_LECTIN"/>
    <property type="match status" value="2"/>
</dbReference>
<sequence length="1273" mass="136324">MFTSPSGLNTRRWQRILSILIGWLVATSLHGQSLPTGFSNSKTQEGYIAPMGVLFTPDGQRQFIWDKAGRVYVSSWNGVQYIQQTTPALDISEEVGNWRDFGLLSLCLDPNYAQNGLVYLYYMVDRHHLMNAGTAAYSATKDEYFNATISRVTRYKLLTVNGLLTTDATSRKVLLGESPSTGVPLLHESHAGGTLVFGRDGTLMLSTGDNASYNVTDIGSAADTYFQAALNDGIIRPNENVGAFRAQLLNSHCGKVLRIDPATGDGLPSNPFYDATKPRSAQSRVWTLGLRNPYRMTFQPGTGSTLATDGNPGTLLIGDVGWGTWEDMHIVQRGGENAGWPIYEGLTEHSGYAAAAQTLENKDEPNPASTGTTGACPKPFLTFANLLKQATNPNSITVAVTNPCSNLPLPGLQRRYIHSRPALDWNHGQDIARSPTFSGTLATATTISETATTGTVGTPFRGNASTAGAFYNGTVYPAIWQNTYFFADYGANWIRSATLNTNGTVGTVRDFLPNGAGKGIVDVEMNPLDGALYYVNINTGEIMKIAYGGNRPPVAVATSTSLTGTSPLSVTFTGSNSTDPDGDALTYEWDFGDGSTFGTTANPTHVFVAKPGKLGQGLILSYTVQLKVTDSKGLAATTTLRVSLNNLPPTAKITSPVANALYPLDKATSYTLTANITDEVPTTAISEWQVSLRHNNHEHREPVMSGVGITPVVTVSPVGCDGETYYYFITLKVTDAGGLVAQDSVKIYPDCNSPKLAITGLTATTLTNAVRLNWTNPTVAFDNVLVVAKAGSGFINRPVDLAYTANSSFTATGAAFDGGKVMYQGLSTSLVVTDLAPGQLYYFRVFTRRGSAWTGGVEVSATPATPPASASVVITSGSCYRLTARVSGKVLGVEAGDQTDGGTVRQRTDANQAWQQWKFTPTSDGYYQLIATHSNKVLDVQWGLTSDGAPVQQWAYAGAYQQQWTIRRDAEGYYQLVARHSGKLLNVDGNSQADGGVVSQYTANSTQAQQWRIEQATCAVSSTVVSTTATQIDPIACYSIQSRSSAKVLGVTTGQPNDGALIRQYANTSQMWQQWKIQPTDPGFYRITVLHTGKSIDVPNASTADQSPLQQWTFWGGSFQQWAIQRNTSGFFTFTNRNSGKAIEVKGANTTEGGDIVQATSSTATSQQWILVTVGCPANSGRLATNAESGSLFRIWPNPAQDVVLIDLQAAAGTPTTIGLTDLAGRSLLVNQVDAPTDGPYRFGTAALPNGLYLMSITPTGQPATTTRLLIQR</sequence>
<dbReference type="Pfam" id="PF18911">
    <property type="entry name" value="PKD_4"/>
    <property type="match status" value="1"/>
</dbReference>
<dbReference type="InterPro" id="IPR012938">
    <property type="entry name" value="Glc/Sorbosone_DH"/>
</dbReference>
<evidence type="ECO:0000313" key="2">
    <source>
        <dbReference type="EMBL" id="MBO0930676.1"/>
    </source>
</evidence>
<feature type="domain" description="PKD" evidence="1">
    <location>
        <begin position="553"/>
        <end position="607"/>
    </location>
</feature>
<reference evidence="2 3" key="1">
    <citation type="submission" date="2021-03" db="EMBL/GenBank/DDBJ databases">
        <title>Fibrella sp. HMF5036 genome sequencing and assembly.</title>
        <authorList>
            <person name="Kang H."/>
            <person name="Kim H."/>
            <person name="Bae S."/>
            <person name="Joh K."/>
        </authorList>
    </citation>
    <scope>NUCLEOTIDE SEQUENCE [LARGE SCALE GENOMIC DNA]</scope>
    <source>
        <strain evidence="2 3">HMF5036</strain>
    </source>
</reference>
<dbReference type="AlphaFoldDB" id="A0A939G2H0"/>
<dbReference type="InterPro" id="IPR000601">
    <property type="entry name" value="PKD_dom"/>
</dbReference>
<keyword evidence="3" id="KW-1185">Reference proteome</keyword>
<dbReference type="SUPFAM" id="SSF50952">
    <property type="entry name" value="Soluble quinoprotein glucose dehydrogenase"/>
    <property type="match status" value="1"/>
</dbReference>
<dbReference type="InterPro" id="IPR035992">
    <property type="entry name" value="Ricin_B-like_lectins"/>
</dbReference>
<dbReference type="SUPFAM" id="SSF49265">
    <property type="entry name" value="Fibronectin type III"/>
    <property type="match status" value="1"/>
</dbReference>
<dbReference type="InterPro" id="IPR022409">
    <property type="entry name" value="PKD/Chitinase_dom"/>
</dbReference>
<dbReference type="SUPFAM" id="SSF49299">
    <property type="entry name" value="PKD domain"/>
    <property type="match status" value="1"/>
</dbReference>
<dbReference type="CDD" id="cd00146">
    <property type="entry name" value="PKD"/>
    <property type="match status" value="1"/>
</dbReference>
<dbReference type="SMART" id="SM00458">
    <property type="entry name" value="RICIN"/>
    <property type="match status" value="2"/>
</dbReference>
<dbReference type="Gene3D" id="2.80.10.50">
    <property type="match status" value="3"/>
</dbReference>
<dbReference type="PANTHER" id="PTHR19328:SF13">
    <property type="entry name" value="HIPL1 PROTEIN"/>
    <property type="match status" value="1"/>
</dbReference>
<dbReference type="PANTHER" id="PTHR19328">
    <property type="entry name" value="HEDGEHOG-INTERACTING PROTEIN"/>
    <property type="match status" value="1"/>
</dbReference>
<proteinExistence type="predicted"/>
<dbReference type="Gene3D" id="2.120.10.30">
    <property type="entry name" value="TolB, C-terminal domain"/>
    <property type="match status" value="1"/>
</dbReference>
<evidence type="ECO:0000259" key="1">
    <source>
        <dbReference type="PROSITE" id="PS50093"/>
    </source>
</evidence>
<dbReference type="InterPro" id="IPR035986">
    <property type="entry name" value="PKD_dom_sf"/>
</dbReference>
<dbReference type="RefSeq" id="WP_207334639.1">
    <property type="nucleotide sequence ID" value="NZ_JAFMYU010000004.1"/>
</dbReference>
<dbReference type="InterPro" id="IPR011041">
    <property type="entry name" value="Quinoprot_gluc/sorb_DH_b-prop"/>
</dbReference>
<dbReference type="Proteomes" id="UP000664795">
    <property type="component" value="Unassembled WGS sequence"/>
</dbReference>
<dbReference type="Pfam" id="PF07995">
    <property type="entry name" value="GSDH"/>
    <property type="match status" value="1"/>
</dbReference>
<dbReference type="InterPro" id="IPR013783">
    <property type="entry name" value="Ig-like_fold"/>
</dbReference>
<dbReference type="Pfam" id="PF14200">
    <property type="entry name" value="RicinB_lectin_2"/>
    <property type="match status" value="4"/>
</dbReference>
<dbReference type="CDD" id="cd00161">
    <property type="entry name" value="beta-trefoil_Ricin-like"/>
    <property type="match status" value="2"/>
</dbReference>
<dbReference type="InterPro" id="IPR000772">
    <property type="entry name" value="Ricin_B_lectin"/>
</dbReference>
<dbReference type="InterPro" id="IPR036116">
    <property type="entry name" value="FN3_sf"/>
</dbReference>
<comment type="caution">
    <text evidence="2">The sequence shown here is derived from an EMBL/GenBank/DDBJ whole genome shotgun (WGS) entry which is preliminary data.</text>
</comment>
<protein>
    <submittedName>
        <fullName evidence="2">RICIN domain-containing protein</fullName>
    </submittedName>
</protein>